<dbReference type="EMBL" id="JAEACQ010000199">
    <property type="protein sequence ID" value="MBL7628961.1"/>
    <property type="molecule type" value="Genomic_DNA"/>
</dbReference>
<evidence type="ECO:0000256" key="1">
    <source>
        <dbReference type="SAM" id="MobiDB-lite"/>
    </source>
</evidence>
<accession>A0A937RN83</accession>
<sequence>MTIEPGTTPAADSADPVGDVPVGDDGLRAASARLAELPGLPVAEHVAVFEEVNRLLAGTLAELDAADGGEPAGSVPARSGGSGQPARPGQFGRPGPGAAPVGRPRPGPPMPGPGPR</sequence>
<feature type="compositionally biased region" description="Low complexity" evidence="1">
    <location>
        <begin position="9"/>
        <end position="24"/>
    </location>
</feature>
<gene>
    <name evidence="2" type="ORF">I7412_17715</name>
</gene>
<keyword evidence="3" id="KW-1185">Reference proteome</keyword>
<organism evidence="2 3">
    <name type="scientific">Frankia nepalensis</name>
    <dbReference type="NCBI Taxonomy" id="1836974"/>
    <lineage>
        <taxon>Bacteria</taxon>
        <taxon>Bacillati</taxon>
        <taxon>Actinomycetota</taxon>
        <taxon>Actinomycetes</taxon>
        <taxon>Frankiales</taxon>
        <taxon>Frankiaceae</taxon>
        <taxon>Frankia</taxon>
    </lineage>
</organism>
<protein>
    <submittedName>
        <fullName evidence="2">Uncharacterized protein</fullName>
    </submittedName>
</protein>
<dbReference type="Proteomes" id="UP000604475">
    <property type="component" value="Unassembled WGS sequence"/>
</dbReference>
<dbReference type="AlphaFoldDB" id="A0A937RN83"/>
<feature type="region of interest" description="Disordered" evidence="1">
    <location>
        <begin position="1"/>
        <end position="25"/>
    </location>
</feature>
<comment type="caution">
    <text evidence="2">The sequence shown here is derived from an EMBL/GenBank/DDBJ whole genome shotgun (WGS) entry which is preliminary data.</text>
</comment>
<reference evidence="2" key="1">
    <citation type="submission" date="2020-12" db="EMBL/GenBank/DDBJ databases">
        <title>Genomic characterization of non-nitrogen-fixing Frankia strains.</title>
        <authorList>
            <person name="Carlos-Shanley C."/>
            <person name="Guerra T."/>
            <person name="Hahn D."/>
        </authorList>
    </citation>
    <scope>NUCLEOTIDE SEQUENCE</scope>
    <source>
        <strain evidence="2">CN6</strain>
    </source>
</reference>
<dbReference type="RefSeq" id="WP_203000326.1">
    <property type="nucleotide sequence ID" value="NZ_JADWYU010000374.1"/>
</dbReference>
<proteinExistence type="predicted"/>
<evidence type="ECO:0000313" key="2">
    <source>
        <dbReference type="EMBL" id="MBL7628961.1"/>
    </source>
</evidence>
<feature type="region of interest" description="Disordered" evidence="1">
    <location>
        <begin position="65"/>
        <end position="116"/>
    </location>
</feature>
<evidence type="ECO:0000313" key="3">
    <source>
        <dbReference type="Proteomes" id="UP000604475"/>
    </source>
</evidence>
<name>A0A937RN83_9ACTN</name>
<feature type="compositionally biased region" description="Pro residues" evidence="1">
    <location>
        <begin position="103"/>
        <end position="116"/>
    </location>
</feature>